<dbReference type="SUPFAM" id="SSF53300">
    <property type="entry name" value="vWA-like"/>
    <property type="match status" value="2"/>
</dbReference>
<dbReference type="PANTHER" id="PTHR24020:SF90">
    <property type="entry name" value="COLLAGEN ALPHA-1(XXI) CHAIN"/>
    <property type="match status" value="1"/>
</dbReference>
<feature type="domain" description="VWFA" evidence="8">
    <location>
        <begin position="18"/>
        <end position="190"/>
    </location>
</feature>
<dbReference type="PROSITE" id="PS50234">
    <property type="entry name" value="VWFA"/>
    <property type="match status" value="2"/>
</dbReference>
<dbReference type="SMART" id="SM00327">
    <property type="entry name" value="VWA"/>
    <property type="match status" value="2"/>
</dbReference>
<dbReference type="InterPro" id="IPR050525">
    <property type="entry name" value="ECM_Assembly_Org"/>
</dbReference>
<dbReference type="AlphaFoldDB" id="A0A8D2LUG7"/>
<evidence type="ECO:0000313" key="9">
    <source>
        <dbReference type="Ensembl" id="ENSVKKP00000027790.1"/>
    </source>
</evidence>
<comment type="subcellular location">
    <subcellularLocation>
        <location evidence="1">Secreted</location>
        <location evidence="1">Extracellular space</location>
        <location evidence="1">Extracellular matrix</location>
    </subcellularLocation>
</comment>
<keyword evidence="7" id="KW-0379">Hydroxylation</keyword>
<dbReference type="PRINTS" id="PR00453">
    <property type="entry name" value="VWFADOMAIN"/>
</dbReference>
<evidence type="ECO:0000256" key="6">
    <source>
        <dbReference type="ARBA" id="ARBA00023180"/>
    </source>
</evidence>
<keyword evidence="6" id="KW-0325">Glycoprotein</keyword>
<dbReference type="Ensembl" id="ENSVKKT00000028462.1">
    <property type="protein sequence ID" value="ENSVKKP00000027790.1"/>
    <property type="gene ID" value="ENSVKKG00000018025.1"/>
</dbReference>
<dbReference type="PANTHER" id="PTHR24020">
    <property type="entry name" value="COLLAGEN ALPHA"/>
    <property type="match status" value="1"/>
</dbReference>
<name>A0A8D2LUG7_VARKO</name>
<feature type="domain" description="VWFA" evidence="8">
    <location>
        <begin position="209"/>
        <end position="382"/>
    </location>
</feature>
<keyword evidence="3" id="KW-0272">Extracellular matrix</keyword>
<reference evidence="9" key="1">
    <citation type="submission" date="2025-08" db="UniProtKB">
        <authorList>
            <consortium name="Ensembl"/>
        </authorList>
    </citation>
    <scope>IDENTIFICATION</scope>
</reference>
<reference evidence="9" key="2">
    <citation type="submission" date="2025-09" db="UniProtKB">
        <authorList>
            <consortium name="Ensembl"/>
        </authorList>
    </citation>
    <scope>IDENTIFICATION</scope>
</reference>
<keyword evidence="4" id="KW-0732">Signal</keyword>
<organism evidence="9 10">
    <name type="scientific">Varanus komodoensis</name>
    <name type="common">Komodo dragon</name>
    <dbReference type="NCBI Taxonomy" id="61221"/>
    <lineage>
        <taxon>Eukaryota</taxon>
        <taxon>Metazoa</taxon>
        <taxon>Chordata</taxon>
        <taxon>Craniata</taxon>
        <taxon>Vertebrata</taxon>
        <taxon>Euteleostomi</taxon>
        <taxon>Lepidosauria</taxon>
        <taxon>Squamata</taxon>
        <taxon>Bifurcata</taxon>
        <taxon>Unidentata</taxon>
        <taxon>Episquamata</taxon>
        <taxon>Toxicofera</taxon>
        <taxon>Anguimorpha</taxon>
        <taxon>Paleoanguimorpha</taxon>
        <taxon>Varanoidea</taxon>
        <taxon>Varanidae</taxon>
        <taxon>Varanus</taxon>
    </lineage>
</organism>
<evidence type="ECO:0000256" key="4">
    <source>
        <dbReference type="ARBA" id="ARBA00022729"/>
    </source>
</evidence>
<accession>A0A8D2LUG7</accession>
<proteinExistence type="predicted"/>
<dbReference type="Proteomes" id="UP000694545">
    <property type="component" value="Unplaced"/>
</dbReference>
<evidence type="ECO:0000256" key="1">
    <source>
        <dbReference type="ARBA" id="ARBA00004498"/>
    </source>
</evidence>
<evidence type="ECO:0000259" key="8">
    <source>
        <dbReference type="PROSITE" id="PS50234"/>
    </source>
</evidence>
<evidence type="ECO:0000256" key="7">
    <source>
        <dbReference type="ARBA" id="ARBA00023278"/>
    </source>
</evidence>
<evidence type="ECO:0000256" key="5">
    <source>
        <dbReference type="ARBA" id="ARBA00022737"/>
    </source>
</evidence>
<dbReference type="Pfam" id="PF00092">
    <property type="entry name" value="VWA"/>
    <property type="match status" value="2"/>
</dbReference>
<evidence type="ECO:0000256" key="2">
    <source>
        <dbReference type="ARBA" id="ARBA00022525"/>
    </source>
</evidence>
<keyword evidence="2" id="KW-0964">Secreted</keyword>
<dbReference type="Gene3D" id="3.40.50.410">
    <property type="entry name" value="von Willebrand factor, type A domain"/>
    <property type="match status" value="2"/>
</dbReference>
<evidence type="ECO:0000313" key="10">
    <source>
        <dbReference type="Proteomes" id="UP000694545"/>
    </source>
</evidence>
<dbReference type="CDD" id="cd01472">
    <property type="entry name" value="vWA_collagen"/>
    <property type="match status" value="2"/>
</dbReference>
<dbReference type="GO" id="GO:0005576">
    <property type="term" value="C:extracellular region"/>
    <property type="evidence" value="ECO:0007669"/>
    <property type="project" value="UniProtKB-SubCell"/>
</dbReference>
<dbReference type="OMA" id="YYSGPKR"/>
<keyword evidence="10" id="KW-1185">Reference proteome</keyword>
<sequence length="412" mass="46372">DFGPVTDTQPNLPHRKADILFLVESSHNIGPENFVKMKNFMSELVIKSDIGPDHVQVGVVQFSHRNKEEFQLNQYSTKSDIIDAIGRMSLMGQNTLTGAALQSVSGYFKLAKGARPYVKKVLILITDGKAQDEVKKSAKALRDESVIIYSVGMFNANKTQLAEISGKPEMVFYVEDFDVLKENIGLQNTHMSSFNLCKIQSDPRIERLDIVFVIDGSGSIDPKEYDIMKDFMIALVKKSDVSRDRVQFGAVKYSAEPETFFYLNDYSTKSAIIKAIKNDKPIGQTTYTAKALRHSERLFTEAHGSRKRSSVPQVLIVITDGDSHDTAELDEVSRRLRAHGIVIYAIGIERAKPDELLTMAGSEDKYFYVNTFEGLKHLYRNVSDRVCSVSKPGRFKYSSLWTRTFLCMKGCV</sequence>
<dbReference type="InterPro" id="IPR002035">
    <property type="entry name" value="VWF_A"/>
</dbReference>
<keyword evidence="5" id="KW-0677">Repeat</keyword>
<evidence type="ECO:0000256" key="3">
    <source>
        <dbReference type="ARBA" id="ARBA00022530"/>
    </source>
</evidence>
<dbReference type="InterPro" id="IPR036465">
    <property type="entry name" value="vWFA_dom_sf"/>
</dbReference>
<protein>
    <recommendedName>
        <fullName evidence="8">VWFA domain-containing protein</fullName>
    </recommendedName>
</protein>
<dbReference type="FunFam" id="3.40.50.410:FF:000004">
    <property type="entry name" value="collagen alpha-6(VI) chain"/>
    <property type="match status" value="2"/>
</dbReference>